<dbReference type="GO" id="GO:0005886">
    <property type="term" value="C:plasma membrane"/>
    <property type="evidence" value="ECO:0007669"/>
    <property type="project" value="TreeGrafter"/>
</dbReference>
<keyword evidence="1" id="KW-0813">Transport</keyword>
<dbReference type="InterPro" id="IPR015854">
    <property type="entry name" value="ABC_transpr_LolD-like"/>
</dbReference>
<dbReference type="PANTHER" id="PTHR24220">
    <property type="entry name" value="IMPORT ATP-BINDING PROTEIN"/>
    <property type="match status" value="1"/>
</dbReference>
<evidence type="ECO:0000256" key="1">
    <source>
        <dbReference type="ARBA" id="ARBA00022448"/>
    </source>
</evidence>
<feature type="compositionally biased region" description="Acidic residues" evidence="4">
    <location>
        <begin position="223"/>
        <end position="233"/>
    </location>
</feature>
<feature type="region of interest" description="Disordered" evidence="4">
    <location>
        <begin position="222"/>
        <end position="243"/>
    </location>
</feature>
<dbReference type="Gene3D" id="3.40.50.300">
    <property type="entry name" value="P-loop containing nucleotide triphosphate hydrolases"/>
    <property type="match status" value="1"/>
</dbReference>
<evidence type="ECO:0000259" key="5">
    <source>
        <dbReference type="PROSITE" id="PS50893"/>
    </source>
</evidence>
<dbReference type="InterPro" id="IPR027417">
    <property type="entry name" value="P-loop_NTPase"/>
</dbReference>
<dbReference type="CDD" id="cd03255">
    <property type="entry name" value="ABC_MJ0796_LolCDE_FtsE"/>
    <property type="match status" value="1"/>
</dbReference>
<organism evidence="6 7">
    <name type="scientific">Halorarum halophilum</name>
    <dbReference type="NCBI Taxonomy" id="2743090"/>
    <lineage>
        <taxon>Archaea</taxon>
        <taxon>Methanobacteriati</taxon>
        <taxon>Methanobacteriota</taxon>
        <taxon>Stenosarchaea group</taxon>
        <taxon>Halobacteria</taxon>
        <taxon>Halobacteriales</taxon>
        <taxon>Haloferacaceae</taxon>
        <taxon>Halorarum</taxon>
    </lineage>
</organism>
<dbReference type="GO" id="GO:0005524">
    <property type="term" value="F:ATP binding"/>
    <property type="evidence" value="ECO:0007669"/>
    <property type="project" value="UniProtKB-KW"/>
</dbReference>
<sequence>MVSVRDVHKVYELGEPVPVLNGVSLDLQRGSYTAIMGPSGSGKSTLLNLVGCLDRPTTGTVHVDGVDVTTLDDAKRTTVRRDKVGFVFQQFNLMPKLTAIQNVALPLVFKGVPRAQRRERARELLERMDMSDRGDHHPNELSGGQRQRVAIARSLANDPALLLADEPTGSLDSETGARIMGVFEELHEAGNTIVLVTHERPIAEHAERIVHLLDGELERIEELADASPDEDGGGTEADYRWTS</sequence>
<dbReference type="Pfam" id="PF00005">
    <property type="entry name" value="ABC_tran"/>
    <property type="match status" value="1"/>
</dbReference>
<evidence type="ECO:0000256" key="4">
    <source>
        <dbReference type="SAM" id="MobiDB-lite"/>
    </source>
</evidence>
<keyword evidence="3 6" id="KW-0067">ATP-binding</keyword>
<dbReference type="FunFam" id="3.40.50.300:FF:000032">
    <property type="entry name" value="Export ABC transporter ATP-binding protein"/>
    <property type="match status" value="1"/>
</dbReference>
<keyword evidence="2" id="KW-0547">Nucleotide-binding</keyword>
<dbReference type="PANTHER" id="PTHR24220:SF86">
    <property type="entry name" value="ABC TRANSPORTER ABCH.1"/>
    <property type="match status" value="1"/>
</dbReference>
<proteinExistence type="predicted"/>
<evidence type="ECO:0000313" key="7">
    <source>
        <dbReference type="Proteomes" id="UP000509750"/>
    </source>
</evidence>
<feature type="domain" description="ABC transporter" evidence="5">
    <location>
        <begin position="2"/>
        <end position="239"/>
    </location>
</feature>
<dbReference type="AlphaFoldDB" id="A0A7D5K9Y0"/>
<gene>
    <name evidence="6" type="ORF">HUG10_04135</name>
</gene>
<dbReference type="GO" id="GO:0022857">
    <property type="term" value="F:transmembrane transporter activity"/>
    <property type="evidence" value="ECO:0007669"/>
    <property type="project" value="TreeGrafter"/>
</dbReference>
<dbReference type="SUPFAM" id="SSF52540">
    <property type="entry name" value="P-loop containing nucleoside triphosphate hydrolases"/>
    <property type="match status" value="1"/>
</dbReference>
<dbReference type="PROSITE" id="PS50893">
    <property type="entry name" value="ABC_TRANSPORTER_2"/>
    <property type="match status" value="1"/>
</dbReference>
<dbReference type="EMBL" id="CP058529">
    <property type="protein sequence ID" value="QLG29414.1"/>
    <property type="molecule type" value="Genomic_DNA"/>
</dbReference>
<evidence type="ECO:0000313" key="6">
    <source>
        <dbReference type="EMBL" id="QLG29414.1"/>
    </source>
</evidence>
<dbReference type="Proteomes" id="UP000509750">
    <property type="component" value="Chromosome"/>
</dbReference>
<protein>
    <submittedName>
        <fullName evidence="6">ABC transporter ATP-binding protein</fullName>
    </submittedName>
</protein>
<dbReference type="OrthoDB" id="302885at2157"/>
<evidence type="ECO:0000256" key="2">
    <source>
        <dbReference type="ARBA" id="ARBA00022741"/>
    </source>
</evidence>
<dbReference type="InterPro" id="IPR003439">
    <property type="entry name" value="ABC_transporter-like_ATP-bd"/>
</dbReference>
<dbReference type="KEGG" id="halg:HUG10_04135"/>
<accession>A0A7D5K9Y0</accession>
<evidence type="ECO:0000256" key="3">
    <source>
        <dbReference type="ARBA" id="ARBA00022840"/>
    </source>
</evidence>
<dbReference type="InterPro" id="IPR017911">
    <property type="entry name" value="MacB-like_ATP-bd"/>
</dbReference>
<keyword evidence="7" id="KW-1185">Reference proteome</keyword>
<dbReference type="GO" id="GO:0098796">
    <property type="term" value="C:membrane protein complex"/>
    <property type="evidence" value="ECO:0007669"/>
    <property type="project" value="UniProtKB-ARBA"/>
</dbReference>
<name>A0A7D5K9Y0_9EURY</name>
<dbReference type="InterPro" id="IPR003593">
    <property type="entry name" value="AAA+_ATPase"/>
</dbReference>
<dbReference type="GO" id="GO:0016887">
    <property type="term" value="F:ATP hydrolysis activity"/>
    <property type="evidence" value="ECO:0007669"/>
    <property type="project" value="InterPro"/>
</dbReference>
<dbReference type="SMART" id="SM00382">
    <property type="entry name" value="AAA"/>
    <property type="match status" value="1"/>
</dbReference>
<dbReference type="PROSITE" id="PS00211">
    <property type="entry name" value="ABC_TRANSPORTER_1"/>
    <property type="match status" value="1"/>
</dbReference>
<reference evidence="6 7" key="1">
    <citation type="submission" date="2020-07" db="EMBL/GenBank/DDBJ databases">
        <title>Gai3-2, isolated from salt lake.</title>
        <authorList>
            <person name="Cui H."/>
            <person name="Shi X."/>
        </authorList>
    </citation>
    <scope>NUCLEOTIDE SEQUENCE [LARGE SCALE GENOMIC DNA]</scope>
    <source>
        <strain evidence="6 7">Gai3-2</strain>
    </source>
</reference>
<dbReference type="InterPro" id="IPR017871">
    <property type="entry name" value="ABC_transporter-like_CS"/>
</dbReference>